<dbReference type="STRING" id="3708.A0A078F9P7"/>
<dbReference type="InterPro" id="IPR011990">
    <property type="entry name" value="TPR-like_helical_dom_sf"/>
</dbReference>
<name>A0A078F9P7_BRANA</name>
<dbReference type="Pfam" id="PF01535">
    <property type="entry name" value="PPR"/>
    <property type="match status" value="5"/>
</dbReference>
<comment type="similarity">
    <text evidence="1">Belongs to the PPR family. PCMP-H subfamily.</text>
</comment>
<dbReference type="FunFam" id="1.25.40.10:FF:003234">
    <property type="entry name" value="Pentatricopeptide repeat-containing protein At4g15720"/>
    <property type="match status" value="1"/>
</dbReference>
<evidence type="ECO:0000313" key="5">
    <source>
        <dbReference type="EMBL" id="CDY09744.1"/>
    </source>
</evidence>
<proteinExistence type="inferred from homology"/>
<gene>
    <name evidence="5" type="primary">BnaC07g33170D</name>
    <name evidence="5" type="ORF">GSBRNA2T00031429001</name>
</gene>
<evidence type="ECO:0000256" key="1">
    <source>
        <dbReference type="ARBA" id="ARBA00006643"/>
    </source>
</evidence>
<dbReference type="Pfam" id="PF20431">
    <property type="entry name" value="E_motif"/>
    <property type="match status" value="1"/>
</dbReference>
<dbReference type="Pfam" id="PF14432">
    <property type="entry name" value="DYW_deaminase"/>
    <property type="match status" value="1"/>
</dbReference>
<dbReference type="GO" id="GO:0003723">
    <property type="term" value="F:RNA binding"/>
    <property type="evidence" value="ECO:0000318"/>
    <property type="project" value="GO_Central"/>
</dbReference>
<keyword evidence="2" id="KW-0677">Repeat</keyword>
<reference evidence="5 6" key="1">
    <citation type="journal article" date="2014" name="Science">
        <title>Plant genetics. Early allopolyploid evolution in the post-Neolithic Brassica napus oilseed genome.</title>
        <authorList>
            <person name="Chalhoub B."/>
            <person name="Denoeud F."/>
            <person name="Liu S."/>
            <person name="Parkin I.A."/>
            <person name="Tang H."/>
            <person name="Wang X."/>
            <person name="Chiquet J."/>
            <person name="Belcram H."/>
            <person name="Tong C."/>
            <person name="Samans B."/>
            <person name="Correa M."/>
            <person name="Da Silva C."/>
            <person name="Just J."/>
            <person name="Falentin C."/>
            <person name="Koh C.S."/>
            <person name="Le Clainche I."/>
            <person name="Bernard M."/>
            <person name="Bento P."/>
            <person name="Noel B."/>
            <person name="Labadie K."/>
            <person name="Alberti A."/>
            <person name="Charles M."/>
            <person name="Arnaud D."/>
            <person name="Guo H."/>
            <person name="Daviaud C."/>
            <person name="Alamery S."/>
            <person name="Jabbari K."/>
            <person name="Zhao M."/>
            <person name="Edger P.P."/>
            <person name="Chelaifa H."/>
            <person name="Tack D."/>
            <person name="Lassalle G."/>
            <person name="Mestiri I."/>
            <person name="Schnel N."/>
            <person name="Le Paslier M.C."/>
            <person name="Fan G."/>
            <person name="Renault V."/>
            <person name="Bayer P.E."/>
            <person name="Golicz A.A."/>
            <person name="Manoli S."/>
            <person name="Lee T.H."/>
            <person name="Thi V.H."/>
            <person name="Chalabi S."/>
            <person name="Hu Q."/>
            <person name="Fan C."/>
            <person name="Tollenaere R."/>
            <person name="Lu Y."/>
            <person name="Battail C."/>
            <person name="Shen J."/>
            <person name="Sidebottom C.H."/>
            <person name="Wang X."/>
            <person name="Canaguier A."/>
            <person name="Chauveau A."/>
            <person name="Berard A."/>
            <person name="Deniot G."/>
            <person name="Guan M."/>
            <person name="Liu Z."/>
            <person name="Sun F."/>
            <person name="Lim Y.P."/>
            <person name="Lyons E."/>
            <person name="Town C.D."/>
            <person name="Bancroft I."/>
            <person name="Wang X."/>
            <person name="Meng J."/>
            <person name="Ma J."/>
            <person name="Pires J.C."/>
            <person name="King G.J."/>
            <person name="Brunel D."/>
            <person name="Delourme R."/>
            <person name="Renard M."/>
            <person name="Aury J.M."/>
            <person name="Adams K.L."/>
            <person name="Batley J."/>
            <person name="Snowdon R.J."/>
            <person name="Tost J."/>
            <person name="Edwards D."/>
            <person name="Zhou Y."/>
            <person name="Hua W."/>
            <person name="Sharpe A.G."/>
            <person name="Paterson A.H."/>
            <person name="Guan C."/>
            <person name="Wincker P."/>
        </authorList>
    </citation>
    <scope>NUCLEOTIDE SEQUENCE [LARGE SCALE GENOMIC DNA]</scope>
    <source>
        <strain evidence="6">cv. Darmor-bzh</strain>
    </source>
</reference>
<dbReference type="NCBIfam" id="TIGR00756">
    <property type="entry name" value="PPR"/>
    <property type="match status" value="4"/>
</dbReference>
<dbReference type="PANTHER" id="PTHR47926">
    <property type="entry name" value="PENTATRICOPEPTIDE REPEAT-CONTAINING PROTEIN"/>
    <property type="match status" value="1"/>
</dbReference>
<dbReference type="InterPro" id="IPR002885">
    <property type="entry name" value="PPR_rpt"/>
</dbReference>
<dbReference type="FunFam" id="1.25.40.10:FF:000031">
    <property type="entry name" value="Pentatricopeptide repeat-containing protein mitochondrial"/>
    <property type="match status" value="1"/>
</dbReference>
<feature type="repeat" description="PPR" evidence="3">
    <location>
        <begin position="181"/>
        <end position="215"/>
    </location>
</feature>
<dbReference type="EMBL" id="LK031998">
    <property type="protein sequence ID" value="CDY09744.1"/>
    <property type="molecule type" value="Genomic_DNA"/>
</dbReference>
<evidence type="ECO:0000259" key="4">
    <source>
        <dbReference type="Pfam" id="PF14432"/>
    </source>
</evidence>
<dbReference type="InterPro" id="IPR032867">
    <property type="entry name" value="DYW_dom"/>
</dbReference>
<dbReference type="Gramene" id="CDY09744">
    <property type="protein sequence ID" value="CDY09744"/>
    <property type="gene ID" value="GSBRNA2T00031429001"/>
</dbReference>
<dbReference type="GO" id="GO:0009451">
    <property type="term" value="P:RNA modification"/>
    <property type="evidence" value="ECO:0000318"/>
    <property type="project" value="GO_Central"/>
</dbReference>
<sequence>MQYAILTVYVSVRDGSLRRPMNKRFLQNVRFVPANSSFVDDVFHLKSKASLVHKLSESTHLFLTSSLQSSIFKLGFASDTFTVNRLINSYVKLRETNTARKLFDEMPEPNVVSWTSVISGFNDTGQPQTALSMFQQMHEDEYVAPNEFTFASVFKACSALAESRIGKSIHARLEMSGRRSNTVVSSSLLDMYGKCNDVETARRVFDSMIGCGRNVVSWTSMITAYAQNARGHEAIELFRTFNADTTTLDRPNQFMLASVISACSSLGRLQWGKVAHGVVTHGGYETNHVVATSLLDMYAKCGSLSCAEKIFLTICRHSVISYTSMIMAKAKHGLGEAALQLFDEMVAKRIRPNYVTLLAVLHACSHSGLVTEGLGYLNSMVEKYGVVPDPRHYTCVVDMLGRFGRVDEAYALAKTIEVGGEQGALLWGALLSAGRLHGRVDIVGEASKRLIESNQQVTSAYVALSNAYAVAGGWEDSESLRLEMRRGGNVKERACSWIEIKDSVYAFHAGDLSCDESGEIVRFIKDLEKRMKERGHRGSSSMITSSSVFVDVDEEAKEEIVSLHCERLALAFGLIHLPEGSTIRIMNNLRMCRDCHEAFKLISGIVEREIVVRDVNRFHCFKDGSCTCRDFW</sequence>
<dbReference type="Proteomes" id="UP000028999">
    <property type="component" value="Unassembled WGS sequence"/>
</dbReference>
<protein>
    <submittedName>
        <fullName evidence="5">BnaC07g33170D protein</fullName>
    </submittedName>
</protein>
<feature type="repeat" description="PPR" evidence="3">
    <location>
        <begin position="110"/>
        <end position="144"/>
    </location>
</feature>
<dbReference type="PaxDb" id="3708-A0A078F9P7"/>
<dbReference type="Gene3D" id="1.25.40.10">
    <property type="entry name" value="Tetratricopeptide repeat domain"/>
    <property type="match status" value="4"/>
</dbReference>
<dbReference type="PROSITE" id="PS51375">
    <property type="entry name" value="PPR"/>
    <property type="match status" value="4"/>
</dbReference>
<dbReference type="InterPro" id="IPR046848">
    <property type="entry name" value="E_motif"/>
</dbReference>
<organism evidence="5 6">
    <name type="scientific">Brassica napus</name>
    <name type="common">Rape</name>
    <dbReference type="NCBI Taxonomy" id="3708"/>
    <lineage>
        <taxon>Eukaryota</taxon>
        <taxon>Viridiplantae</taxon>
        <taxon>Streptophyta</taxon>
        <taxon>Embryophyta</taxon>
        <taxon>Tracheophyta</taxon>
        <taxon>Spermatophyta</taxon>
        <taxon>Magnoliopsida</taxon>
        <taxon>eudicotyledons</taxon>
        <taxon>Gunneridae</taxon>
        <taxon>Pentapetalae</taxon>
        <taxon>rosids</taxon>
        <taxon>malvids</taxon>
        <taxon>Brassicales</taxon>
        <taxon>Brassicaceae</taxon>
        <taxon>Brassiceae</taxon>
        <taxon>Brassica</taxon>
    </lineage>
</organism>
<dbReference type="AlphaFoldDB" id="A0A078F9P7"/>
<dbReference type="FunFam" id="1.25.40.10:FF:000475">
    <property type="entry name" value="Pentatricopeptide repeat-containing protein At5g40410, mitochondrial"/>
    <property type="match status" value="1"/>
</dbReference>
<dbReference type="FunFam" id="1.25.40.10:FF:000285">
    <property type="entry name" value="Pentatricopeptide repeat-containing protein, chloroplastic"/>
    <property type="match status" value="1"/>
</dbReference>
<feature type="repeat" description="PPR" evidence="3">
    <location>
        <begin position="79"/>
        <end position="109"/>
    </location>
</feature>
<feature type="domain" description="DYW" evidence="4">
    <location>
        <begin position="546"/>
        <end position="632"/>
    </location>
</feature>
<evidence type="ECO:0000256" key="3">
    <source>
        <dbReference type="PROSITE-ProRule" id="PRU00708"/>
    </source>
</evidence>
<dbReference type="OMA" id="HLINCYV"/>
<evidence type="ECO:0000256" key="2">
    <source>
        <dbReference type="ARBA" id="ARBA00022737"/>
    </source>
</evidence>
<dbReference type="Pfam" id="PF13041">
    <property type="entry name" value="PPR_2"/>
    <property type="match status" value="2"/>
</dbReference>
<dbReference type="GO" id="GO:0008270">
    <property type="term" value="F:zinc ion binding"/>
    <property type="evidence" value="ECO:0007669"/>
    <property type="project" value="InterPro"/>
</dbReference>
<feature type="repeat" description="PPR" evidence="3">
    <location>
        <begin position="318"/>
        <end position="352"/>
    </location>
</feature>
<dbReference type="InterPro" id="IPR046960">
    <property type="entry name" value="PPR_At4g14850-like_plant"/>
</dbReference>
<evidence type="ECO:0000313" key="6">
    <source>
        <dbReference type="Proteomes" id="UP000028999"/>
    </source>
</evidence>
<keyword evidence="6" id="KW-1185">Reference proteome</keyword>
<dbReference type="PANTHER" id="PTHR47926:SF368">
    <property type="entry name" value="TETRATRICOPEPTIDE REPEAT-LIKE SUPERFAMILY PROTEIN"/>
    <property type="match status" value="1"/>
</dbReference>
<accession>A0A078F9P7</accession>